<dbReference type="GO" id="GO:0003735">
    <property type="term" value="F:structural constituent of ribosome"/>
    <property type="evidence" value="ECO:0007669"/>
    <property type="project" value="InterPro"/>
</dbReference>
<keyword evidence="3" id="KW-0687">Ribonucleoprotein</keyword>
<comment type="similarity">
    <text evidence="1">Belongs to the eukaryotic ribosomal protein eL28 family.</text>
</comment>
<comment type="caution">
    <text evidence="5">The sequence shown here is derived from an EMBL/GenBank/DDBJ whole genome shotgun (WGS) entry which is preliminary data.</text>
</comment>
<sequence length="164" mass="18356">MAPVRPTTAVSDDLMWLLLKQSNRFVIKQNGNCSASIQFSREPNNLFNVNTHKYSGLSNTKTVGIAPAPGGEHDCNIVLTTTKTRKKSLPKKRVNTTVMKTGFQRMVKVVKSQVSDNHYRPDLKRAALARLSRIHRSLSEARETKIAARKGIKSSVAQRKVTRK</sequence>
<dbReference type="PANTHER" id="PTHR10544">
    <property type="entry name" value="60S RIBOSOMAL PROTEIN L28"/>
    <property type="match status" value="1"/>
</dbReference>
<feature type="domain" description="Ribosomal eL28/Mak16" evidence="4">
    <location>
        <begin position="14"/>
        <end position="137"/>
    </location>
</feature>
<dbReference type="FunFam" id="3.30.390.110:FF:000002">
    <property type="entry name" value="60S ribosomal protein L28"/>
    <property type="match status" value="1"/>
</dbReference>
<dbReference type="Gene3D" id="3.30.390.110">
    <property type="match status" value="1"/>
</dbReference>
<protein>
    <recommendedName>
        <fullName evidence="4">Ribosomal eL28/Mak16 domain-containing protein</fullName>
    </recommendedName>
</protein>
<dbReference type="Proteomes" id="UP000265515">
    <property type="component" value="Unassembled WGS sequence"/>
</dbReference>
<dbReference type="GO" id="GO:1990904">
    <property type="term" value="C:ribonucleoprotein complex"/>
    <property type="evidence" value="ECO:0007669"/>
    <property type="project" value="UniProtKB-KW"/>
</dbReference>
<gene>
    <name evidence="5" type="ORF">CBR_g36894</name>
</gene>
<keyword evidence="6" id="KW-1185">Reference proteome</keyword>
<proteinExistence type="inferred from homology"/>
<organism evidence="5 6">
    <name type="scientific">Chara braunii</name>
    <name type="common">Braun's stonewort</name>
    <dbReference type="NCBI Taxonomy" id="69332"/>
    <lineage>
        <taxon>Eukaryota</taxon>
        <taxon>Viridiplantae</taxon>
        <taxon>Streptophyta</taxon>
        <taxon>Charophyceae</taxon>
        <taxon>Charales</taxon>
        <taxon>Characeae</taxon>
        <taxon>Chara</taxon>
    </lineage>
</organism>
<dbReference type="GO" id="GO:0005840">
    <property type="term" value="C:ribosome"/>
    <property type="evidence" value="ECO:0007669"/>
    <property type="project" value="UniProtKB-KW"/>
</dbReference>
<accession>A0A388LLT0</accession>
<dbReference type="STRING" id="69332.A0A388LLT0"/>
<evidence type="ECO:0000256" key="2">
    <source>
        <dbReference type="ARBA" id="ARBA00022980"/>
    </source>
</evidence>
<evidence type="ECO:0000256" key="1">
    <source>
        <dbReference type="ARBA" id="ARBA00007926"/>
    </source>
</evidence>
<evidence type="ECO:0000256" key="3">
    <source>
        <dbReference type="ARBA" id="ARBA00023274"/>
    </source>
</evidence>
<dbReference type="InterPro" id="IPR002672">
    <property type="entry name" value="Ribosomal_eL28"/>
</dbReference>
<dbReference type="GO" id="GO:0006412">
    <property type="term" value="P:translation"/>
    <property type="evidence" value="ECO:0007669"/>
    <property type="project" value="InterPro"/>
</dbReference>
<evidence type="ECO:0000313" key="5">
    <source>
        <dbReference type="EMBL" id="GBG83279.1"/>
    </source>
</evidence>
<evidence type="ECO:0000259" key="4">
    <source>
        <dbReference type="Pfam" id="PF01778"/>
    </source>
</evidence>
<name>A0A388LLT0_CHABU</name>
<dbReference type="EMBL" id="BFEA01000434">
    <property type="protein sequence ID" value="GBG83279.1"/>
    <property type="molecule type" value="Genomic_DNA"/>
</dbReference>
<dbReference type="Gramene" id="GBG83279">
    <property type="protein sequence ID" value="GBG83279"/>
    <property type="gene ID" value="CBR_g36894"/>
</dbReference>
<dbReference type="AlphaFoldDB" id="A0A388LLT0"/>
<evidence type="ECO:0000313" key="6">
    <source>
        <dbReference type="Proteomes" id="UP000265515"/>
    </source>
</evidence>
<reference evidence="5 6" key="1">
    <citation type="journal article" date="2018" name="Cell">
        <title>The Chara Genome: Secondary Complexity and Implications for Plant Terrestrialization.</title>
        <authorList>
            <person name="Nishiyama T."/>
            <person name="Sakayama H."/>
            <person name="Vries J.D."/>
            <person name="Buschmann H."/>
            <person name="Saint-Marcoux D."/>
            <person name="Ullrich K.K."/>
            <person name="Haas F.B."/>
            <person name="Vanderstraeten L."/>
            <person name="Becker D."/>
            <person name="Lang D."/>
            <person name="Vosolsobe S."/>
            <person name="Rombauts S."/>
            <person name="Wilhelmsson P.K.I."/>
            <person name="Janitza P."/>
            <person name="Kern R."/>
            <person name="Heyl A."/>
            <person name="Rumpler F."/>
            <person name="Villalobos L.I.A.C."/>
            <person name="Clay J.M."/>
            <person name="Skokan R."/>
            <person name="Toyoda A."/>
            <person name="Suzuki Y."/>
            <person name="Kagoshima H."/>
            <person name="Schijlen E."/>
            <person name="Tajeshwar N."/>
            <person name="Catarino B."/>
            <person name="Hetherington A.J."/>
            <person name="Saltykova A."/>
            <person name="Bonnot C."/>
            <person name="Breuninger H."/>
            <person name="Symeonidi A."/>
            <person name="Radhakrishnan G.V."/>
            <person name="Van Nieuwerburgh F."/>
            <person name="Deforce D."/>
            <person name="Chang C."/>
            <person name="Karol K.G."/>
            <person name="Hedrich R."/>
            <person name="Ulvskov P."/>
            <person name="Glockner G."/>
            <person name="Delwiche C.F."/>
            <person name="Petrasek J."/>
            <person name="Van de Peer Y."/>
            <person name="Friml J."/>
            <person name="Beilby M."/>
            <person name="Dolan L."/>
            <person name="Kohara Y."/>
            <person name="Sugano S."/>
            <person name="Fujiyama A."/>
            <person name="Delaux P.-M."/>
            <person name="Quint M."/>
            <person name="TheiBen G."/>
            <person name="Hagemann M."/>
            <person name="Harholt J."/>
            <person name="Dunand C."/>
            <person name="Zachgo S."/>
            <person name="Langdale J."/>
            <person name="Maumus F."/>
            <person name="Straeten D.V.D."/>
            <person name="Gould S.B."/>
            <person name="Rensing S.A."/>
        </authorList>
    </citation>
    <scope>NUCLEOTIDE SEQUENCE [LARGE SCALE GENOMIC DNA]</scope>
    <source>
        <strain evidence="5 6">S276</strain>
    </source>
</reference>
<keyword evidence="2" id="KW-0689">Ribosomal protein</keyword>
<dbReference type="OMA" id="GKYGQRP"/>
<dbReference type="OrthoDB" id="338850at2759"/>
<dbReference type="Pfam" id="PF01778">
    <property type="entry name" value="Ribosomal_L28e"/>
    <property type="match status" value="1"/>
</dbReference>
<dbReference type="InterPro" id="IPR029004">
    <property type="entry name" value="Ribosomal_eL28/Mak16"/>
</dbReference>